<comment type="caution">
    <text evidence="2">The sequence shown here is derived from an EMBL/GenBank/DDBJ whole genome shotgun (WGS) entry which is preliminary data.</text>
</comment>
<evidence type="ECO:0000256" key="1">
    <source>
        <dbReference type="SAM" id="MobiDB-lite"/>
    </source>
</evidence>
<reference evidence="2 3" key="1">
    <citation type="submission" date="2020-08" db="EMBL/GenBank/DDBJ databases">
        <title>Sequencing the genomes of 1000 actinobacteria strains.</title>
        <authorList>
            <person name="Klenk H.-P."/>
        </authorList>
    </citation>
    <scope>NUCLEOTIDE SEQUENCE [LARGE SCALE GENOMIC DNA]</scope>
    <source>
        <strain evidence="2 3">DSM 45084</strain>
    </source>
</reference>
<dbReference type="EMBL" id="JACHJS010000001">
    <property type="protein sequence ID" value="MBB4966207.1"/>
    <property type="molecule type" value="Genomic_DNA"/>
</dbReference>
<protein>
    <submittedName>
        <fullName evidence="2">Uncharacterized protein</fullName>
    </submittedName>
</protein>
<dbReference type="RefSeq" id="WP_281386327.1">
    <property type="nucleotide sequence ID" value="NZ_BAABAI010000005.1"/>
</dbReference>
<feature type="compositionally biased region" description="Acidic residues" evidence="1">
    <location>
        <begin position="19"/>
        <end position="37"/>
    </location>
</feature>
<dbReference type="Proteomes" id="UP000542674">
    <property type="component" value="Unassembled WGS sequence"/>
</dbReference>
<proteinExistence type="predicted"/>
<dbReference type="AlphaFoldDB" id="A0A7W7T574"/>
<evidence type="ECO:0000313" key="2">
    <source>
        <dbReference type="EMBL" id="MBB4966207.1"/>
    </source>
</evidence>
<gene>
    <name evidence="2" type="ORF">F4559_003566</name>
</gene>
<accession>A0A7W7T574</accession>
<organism evidence="2 3">
    <name type="scientific">Saccharothrix violaceirubra</name>
    <dbReference type="NCBI Taxonomy" id="413306"/>
    <lineage>
        <taxon>Bacteria</taxon>
        <taxon>Bacillati</taxon>
        <taxon>Actinomycetota</taxon>
        <taxon>Actinomycetes</taxon>
        <taxon>Pseudonocardiales</taxon>
        <taxon>Pseudonocardiaceae</taxon>
        <taxon>Saccharothrix</taxon>
    </lineage>
</organism>
<name>A0A7W7T574_9PSEU</name>
<feature type="region of interest" description="Disordered" evidence="1">
    <location>
        <begin position="1"/>
        <end position="43"/>
    </location>
</feature>
<sequence length="43" mass="4775">MTVRLRLTAQQARDRLAEADDPVDGTPDEPVVDEDRPEDLPAT</sequence>
<keyword evidence="3" id="KW-1185">Reference proteome</keyword>
<evidence type="ECO:0000313" key="3">
    <source>
        <dbReference type="Proteomes" id="UP000542674"/>
    </source>
</evidence>